<dbReference type="PANTHER" id="PTHR45663">
    <property type="entry name" value="GEO12009P1"/>
    <property type="match status" value="1"/>
</dbReference>
<dbReference type="PRINTS" id="PR00421">
    <property type="entry name" value="THIOREDOXIN"/>
</dbReference>
<keyword evidence="2" id="KW-0813">Transport</keyword>
<proteinExistence type="inferred from homology"/>
<dbReference type="EMBL" id="JAAEJV010000003">
    <property type="protein sequence ID" value="MBF5058706.1"/>
    <property type="molecule type" value="Genomic_DNA"/>
</dbReference>
<accession>A0ABS0AX59</accession>
<sequence length="101" mass="11247">MEEVQDDSFEALIKEGVTVIDFFAEWCGPCRMLSPVLEEVSEELKGKVKFAKLDIDKNHVTAKAHHVTSVPTLILYKDGEEKNRLVGLRDAAAIKDFALSA</sequence>
<evidence type="ECO:0000256" key="7">
    <source>
        <dbReference type="PIRNR" id="PIRNR000077"/>
    </source>
</evidence>
<dbReference type="InterPro" id="IPR017937">
    <property type="entry name" value="Thioredoxin_CS"/>
</dbReference>
<dbReference type="CDD" id="cd02947">
    <property type="entry name" value="TRX_family"/>
    <property type="match status" value="1"/>
</dbReference>
<evidence type="ECO:0000256" key="2">
    <source>
        <dbReference type="ARBA" id="ARBA00022448"/>
    </source>
</evidence>
<name>A0ABS0AX59_9BACT</name>
<keyword evidence="5" id="KW-0676">Redox-active center</keyword>
<keyword evidence="4" id="KW-1015">Disulfide bond</keyword>
<evidence type="ECO:0000313" key="10">
    <source>
        <dbReference type="Proteomes" id="UP001194714"/>
    </source>
</evidence>
<evidence type="ECO:0000313" key="9">
    <source>
        <dbReference type="EMBL" id="MBF5058706.1"/>
    </source>
</evidence>
<evidence type="ECO:0000256" key="4">
    <source>
        <dbReference type="ARBA" id="ARBA00023157"/>
    </source>
</evidence>
<gene>
    <name evidence="9" type="ORF">NEPTK9_000205</name>
</gene>
<dbReference type="PANTHER" id="PTHR45663:SF11">
    <property type="entry name" value="GEO12009P1"/>
    <property type="match status" value="1"/>
</dbReference>
<dbReference type="RefSeq" id="WP_194846990.1">
    <property type="nucleotide sequence ID" value="NZ_JAAEJV010000003.1"/>
</dbReference>
<comment type="caution">
    <text evidence="9">The sequence shown here is derived from an EMBL/GenBank/DDBJ whole genome shotgun (WGS) entry which is preliminary data.</text>
</comment>
<feature type="domain" description="Thioredoxin" evidence="8">
    <location>
        <begin position="1"/>
        <end position="101"/>
    </location>
</feature>
<dbReference type="InterPro" id="IPR005746">
    <property type="entry name" value="Thioredoxin"/>
</dbReference>
<dbReference type="InterPro" id="IPR036249">
    <property type="entry name" value="Thioredoxin-like_sf"/>
</dbReference>
<dbReference type="SUPFAM" id="SSF52833">
    <property type="entry name" value="Thioredoxin-like"/>
    <property type="match status" value="1"/>
</dbReference>
<evidence type="ECO:0000256" key="3">
    <source>
        <dbReference type="ARBA" id="ARBA00022982"/>
    </source>
</evidence>
<evidence type="ECO:0000259" key="8">
    <source>
        <dbReference type="PROSITE" id="PS51352"/>
    </source>
</evidence>
<keyword evidence="10" id="KW-1185">Reference proteome</keyword>
<dbReference type="Pfam" id="PF00085">
    <property type="entry name" value="Thioredoxin"/>
    <property type="match status" value="1"/>
</dbReference>
<dbReference type="PROSITE" id="PS51352">
    <property type="entry name" value="THIOREDOXIN_2"/>
    <property type="match status" value="1"/>
</dbReference>
<dbReference type="PIRSF" id="PIRSF000077">
    <property type="entry name" value="Thioredoxin"/>
    <property type="match status" value="1"/>
</dbReference>
<comment type="similarity">
    <text evidence="1 7">Belongs to the thioredoxin family.</text>
</comment>
<organism evidence="9 10">
    <name type="scientific">Candidatus Neptunichlamydia vexilliferae</name>
    <dbReference type="NCBI Taxonomy" id="1651774"/>
    <lineage>
        <taxon>Bacteria</taxon>
        <taxon>Pseudomonadati</taxon>
        <taxon>Chlamydiota</taxon>
        <taxon>Chlamydiia</taxon>
        <taxon>Parachlamydiales</taxon>
        <taxon>Simkaniaceae</taxon>
        <taxon>Candidatus Neptunichlamydia</taxon>
    </lineage>
</organism>
<evidence type="ECO:0000256" key="1">
    <source>
        <dbReference type="ARBA" id="ARBA00008987"/>
    </source>
</evidence>
<evidence type="ECO:0000256" key="6">
    <source>
        <dbReference type="NCBIfam" id="TIGR01068"/>
    </source>
</evidence>
<reference evidence="9 10" key="1">
    <citation type="submission" date="2020-01" db="EMBL/GenBank/DDBJ databases">
        <title>Draft genome sequence of Cand. Neptunochlamydia vexilliferae K9.</title>
        <authorList>
            <person name="Schulz F."/>
            <person name="Koestlbacher S."/>
            <person name="Wascher F."/>
            <person name="Pizzetti I."/>
            <person name="Horn M."/>
        </authorList>
    </citation>
    <scope>NUCLEOTIDE SEQUENCE [LARGE SCALE GENOMIC DNA]</scope>
    <source>
        <strain evidence="9 10">K9</strain>
    </source>
</reference>
<dbReference type="NCBIfam" id="TIGR01068">
    <property type="entry name" value="thioredoxin"/>
    <property type="match status" value="1"/>
</dbReference>
<dbReference type="Gene3D" id="3.40.30.10">
    <property type="entry name" value="Glutaredoxin"/>
    <property type="match status" value="1"/>
</dbReference>
<dbReference type="PROSITE" id="PS00194">
    <property type="entry name" value="THIOREDOXIN_1"/>
    <property type="match status" value="1"/>
</dbReference>
<protein>
    <recommendedName>
        <fullName evidence="6 7">Thioredoxin</fullName>
    </recommendedName>
</protein>
<dbReference type="Proteomes" id="UP001194714">
    <property type="component" value="Unassembled WGS sequence"/>
</dbReference>
<keyword evidence="3" id="KW-0249">Electron transport</keyword>
<dbReference type="InterPro" id="IPR013766">
    <property type="entry name" value="Thioredoxin_domain"/>
</dbReference>
<evidence type="ECO:0000256" key="5">
    <source>
        <dbReference type="ARBA" id="ARBA00023284"/>
    </source>
</evidence>